<proteinExistence type="predicted"/>
<keyword evidence="4" id="KW-1185">Reference proteome</keyword>
<evidence type="ECO:0000313" key="4">
    <source>
        <dbReference type="Proteomes" id="UP000011116"/>
    </source>
</evidence>
<reference evidence="4" key="1">
    <citation type="journal article" date="2012" name="Nature">
        <title>A physical, genetic and functional sequence assembly of the barley genome.</title>
        <authorList>
            <consortium name="The International Barley Genome Sequencing Consortium"/>
            <person name="Mayer K.F."/>
            <person name="Waugh R."/>
            <person name="Brown J.W."/>
            <person name="Schulman A."/>
            <person name="Langridge P."/>
            <person name="Platzer M."/>
            <person name="Fincher G.B."/>
            <person name="Muehlbauer G.J."/>
            <person name="Sato K."/>
            <person name="Close T.J."/>
            <person name="Wise R.P."/>
            <person name="Stein N."/>
        </authorList>
    </citation>
    <scope>NUCLEOTIDE SEQUENCE [LARGE SCALE GENOMIC DNA]</scope>
    <source>
        <strain evidence="4">cv. Morex</strain>
    </source>
</reference>
<dbReference type="Pfam" id="PF24523">
    <property type="entry name" value="DUF7595"/>
    <property type="match status" value="1"/>
</dbReference>
<evidence type="ECO:0000313" key="3">
    <source>
        <dbReference type="EnsemblPlants" id="HORVU.MOREX.r3.5HG0440740.1.CDS1"/>
    </source>
</evidence>
<sequence length="395" mass="44210">MEASMSSLSSSVLLLDVLLEISAHSDPVTLVRCAATCKVLRREIANPAFHRRLRLRRADRFVPMFFRGFFVQNQHKKVIQPPRFSVPVRPSEPSPEPFRSFLLDNDSMLEFYHLELAASRGLVSLRSNTPESGGPPGTCVFNPMTGYVNCIPPPKINAQSFVLLTSDDGDGACHYRQLAAELASGRLKTQEFSPVEDNSRWQAIAETVVAPCPQDAALLHPPLVLQGDTHWLCRSTEYHFILRFSRALLQATVTKIDGSCGEQLRGRRQGELLLVSDGQGRQPQLLVAIGLQISVWKLSDSGGGNGWSMQVLVEPERVHQNNVLSESLELRWFGEKSGYVFVRMAGANESSLSWYFMLQLATRRVLGVCYGAPQNALANFPYEMDLSFWRPKFTR</sequence>
<dbReference type="EnsemblPlants" id="HORVU.MOREX.r3.5HG0440740.1">
    <property type="protein sequence ID" value="HORVU.MOREX.r3.5HG0440740.1.CDS1"/>
    <property type="gene ID" value="HORVU.MOREX.r3.5HG0440740"/>
</dbReference>
<feature type="chain" id="PRO_5035208351" description="DUF7595 domain-containing protein" evidence="1">
    <location>
        <begin position="24"/>
        <end position="395"/>
    </location>
</feature>
<dbReference type="InterPro" id="IPR036047">
    <property type="entry name" value="F-box-like_dom_sf"/>
</dbReference>
<dbReference type="SUPFAM" id="SSF81383">
    <property type="entry name" value="F-box domain"/>
    <property type="match status" value="1"/>
</dbReference>
<feature type="domain" description="DUF7595" evidence="2">
    <location>
        <begin position="107"/>
        <end position="346"/>
    </location>
</feature>
<protein>
    <recommendedName>
        <fullName evidence="2">DUF7595 domain-containing protein</fullName>
    </recommendedName>
</protein>
<dbReference type="AlphaFoldDB" id="A0A8I7B8D0"/>
<dbReference type="PANTHER" id="PTHR35828">
    <property type="entry name" value="OS08G0203800 PROTEIN-RELATED"/>
    <property type="match status" value="1"/>
</dbReference>
<reference evidence="3" key="3">
    <citation type="submission" date="2022-01" db="UniProtKB">
        <authorList>
            <consortium name="EnsemblPlants"/>
        </authorList>
    </citation>
    <scope>IDENTIFICATION</scope>
    <source>
        <strain evidence="3">subsp. vulgare</strain>
    </source>
</reference>
<dbReference type="InterPro" id="IPR056016">
    <property type="entry name" value="DUF7595"/>
</dbReference>
<reference evidence="3" key="2">
    <citation type="submission" date="2020-10" db="EMBL/GenBank/DDBJ databases">
        <authorList>
            <person name="Scholz U."/>
            <person name="Mascher M."/>
            <person name="Fiebig A."/>
        </authorList>
    </citation>
    <scope>NUCLEOTIDE SEQUENCE [LARGE SCALE GENOMIC DNA]</scope>
    <source>
        <strain evidence="3">cv. Morex</strain>
    </source>
</reference>
<organism evidence="3 4">
    <name type="scientific">Hordeum vulgare subsp. vulgare</name>
    <name type="common">Domesticated barley</name>
    <dbReference type="NCBI Taxonomy" id="112509"/>
    <lineage>
        <taxon>Eukaryota</taxon>
        <taxon>Viridiplantae</taxon>
        <taxon>Streptophyta</taxon>
        <taxon>Embryophyta</taxon>
        <taxon>Tracheophyta</taxon>
        <taxon>Spermatophyta</taxon>
        <taxon>Magnoliopsida</taxon>
        <taxon>Liliopsida</taxon>
        <taxon>Poales</taxon>
        <taxon>Poaceae</taxon>
        <taxon>BOP clade</taxon>
        <taxon>Pooideae</taxon>
        <taxon>Triticodae</taxon>
        <taxon>Triticeae</taxon>
        <taxon>Hordeinae</taxon>
        <taxon>Hordeum</taxon>
    </lineage>
</organism>
<evidence type="ECO:0000259" key="2">
    <source>
        <dbReference type="Pfam" id="PF24523"/>
    </source>
</evidence>
<accession>A0A8I7B8D0</accession>
<dbReference type="Gramene" id="HORVU.MOREX.r3.5HG0440740.1">
    <property type="protein sequence ID" value="HORVU.MOREX.r3.5HG0440740.1.CDS1"/>
    <property type="gene ID" value="HORVU.MOREX.r3.5HG0440740"/>
</dbReference>
<evidence type="ECO:0000256" key="1">
    <source>
        <dbReference type="SAM" id="SignalP"/>
    </source>
</evidence>
<dbReference type="PANTHER" id="PTHR35828:SF45">
    <property type="entry name" value="F-BOX DOMAIN-CONTAINING PROTEIN"/>
    <property type="match status" value="1"/>
</dbReference>
<feature type="signal peptide" evidence="1">
    <location>
        <begin position="1"/>
        <end position="23"/>
    </location>
</feature>
<name>A0A8I7B8D0_HORVV</name>
<dbReference type="Proteomes" id="UP000011116">
    <property type="component" value="Chromosome 5H"/>
</dbReference>
<dbReference type="Gramene" id="HORVU.MOREX.r2.5HG0364850.1">
    <property type="protein sequence ID" value="HORVU.MOREX.r2.5HG0364850.1.CDS.1"/>
    <property type="gene ID" value="HORVU.MOREX.r2.5HG0364850"/>
</dbReference>
<keyword evidence="1" id="KW-0732">Signal</keyword>